<name>A0A8H3UIP9_VENIN</name>
<dbReference type="GO" id="GO:0009277">
    <property type="term" value="C:fungal-type cell wall"/>
    <property type="evidence" value="ECO:0007669"/>
    <property type="project" value="TreeGrafter"/>
</dbReference>
<dbReference type="InterPro" id="IPR050732">
    <property type="entry name" value="Beta-glucan_modifiers"/>
</dbReference>
<protein>
    <recommendedName>
        <fullName evidence="4">glucan endo-1,3-beta-D-glucosidase</fullName>
        <ecNumber evidence="4">3.2.1.39</ecNumber>
    </recommendedName>
    <alternativeName>
        <fullName evidence="15">Endo-1,3-beta-glucanase btgC</fullName>
    </alternativeName>
    <alternativeName>
        <fullName evidence="14">Laminarinase btgC</fullName>
    </alternativeName>
</protein>
<comment type="catalytic activity">
    <reaction evidence="1">
        <text>Hydrolysis of (1-&gt;3)-beta-D-glucosidic linkages in (1-&gt;3)-beta-D-glucans.</text>
        <dbReference type="EC" id="3.2.1.39"/>
    </reaction>
</comment>
<evidence type="ECO:0000256" key="14">
    <source>
        <dbReference type="ARBA" id="ARBA00042373"/>
    </source>
</evidence>
<accession>A0A8H3UIP9</accession>
<evidence type="ECO:0000313" key="19">
    <source>
        <dbReference type="Proteomes" id="UP000433883"/>
    </source>
</evidence>
<keyword evidence="12" id="KW-0624">Polysaccharide degradation</keyword>
<dbReference type="FunFam" id="3.20.20.80:FF:000151">
    <property type="entry name" value="Glucan endo-1,3-beta-glucosidase btgC"/>
    <property type="match status" value="1"/>
</dbReference>
<dbReference type="GO" id="GO:0071555">
    <property type="term" value="P:cell wall organization"/>
    <property type="evidence" value="ECO:0007669"/>
    <property type="project" value="UniProtKB-KW"/>
</dbReference>
<feature type="region of interest" description="Disordered" evidence="16">
    <location>
        <begin position="1"/>
        <end position="49"/>
    </location>
</feature>
<feature type="region of interest" description="Disordered" evidence="16">
    <location>
        <begin position="63"/>
        <end position="103"/>
    </location>
</feature>
<evidence type="ECO:0000256" key="11">
    <source>
        <dbReference type="ARBA" id="ARBA00023316"/>
    </source>
</evidence>
<dbReference type="Gene3D" id="3.20.20.80">
    <property type="entry name" value="Glycosidases"/>
    <property type="match status" value="1"/>
</dbReference>
<organism evidence="18 19">
    <name type="scientific">Venturia inaequalis</name>
    <name type="common">Apple scab fungus</name>
    <dbReference type="NCBI Taxonomy" id="5025"/>
    <lineage>
        <taxon>Eukaryota</taxon>
        <taxon>Fungi</taxon>
        <taxon>Dikarya</taxon>
        <taxon>Ascomycota</taxon>
        <taxon>Pezizomycotina</taxon>
        <taxon>Dothideomycetes</taxon>
        <taxon>Pleosporomycetidae</taxon>
        <taxon>Venturiales</taxon>
        <taxon>Venturiaceae</taxon>
        <taxon>Venturia</taxon>
    </lineage>
</organism>
<feature type="transmembrane region" description="Helical" evidence="17">
    <location>
        <begin position="269"/>
        <end position="291"/>
    </location>
</feature>
<feature type="region of interest" description="Disordered" evidence="16">
    <location>
        <begin position="118"/>
        <end position="150"/>
    </location>
</feature>
<evidence type="ECO:0000256" key="12">
    <source>
        <dbReference type="ARBA" id="ARBA00023326"/>
    </source>
</evidence>
<dbReference type="GO" id="GO:0009986">
    <property type="term" value="C:cell surface"/>
    <property type="evidence" value="ECO:0007669"/>
    <property type="project" value="TreeGrafter"/>
</dbReference>
<feature type="compositionally biased region" description="Polar residues" evidence="16">
    <location>
        <begin position="1"/>
        <end position="13"/>
    </location>
</feature>
<dbReference type="SUPFAM" id="SSF51445">
    <property type="entry name" value="(Trans)glycosidases"/>
    <property type="match status" value="1"/>
</dbReference>
<evidence type="ECO:0000256" key="3">
    <source>
        <dbReference type="ARBA" id="ARBA00008773"/>
    </source>
</evidence>
<evidence type="ECO:0000256" key="1">
    <source>
        <dbReference type="ARBA" id="ARBA00000382"/>
    </source>
</evidence>
<comment type="caution">
    <text evidence="18">The sequence shown here is derived from an EMBL/GenBank/DDBJ whole genome shotgun (WGS) entry which is preliminary data.</text>
</comment>
<keyword evidence="7" id="KW-0735">Signal-anchor</keyword>
<dbReference type="InterPro" id="IPR017853">
    <property type="entry name" value="GH"/>
</dbReference>
<dbReference type="GO" id="GO:0000272">
    <property type="term" value="P:polysaccharide catabolic process"/>
    <property type="evidence" value="ECO:0007669"/>
    <property type="project" value="UniProtKB-KW"/>
</dbReference>
<evidence type="ECO:0000256" key="5">
    <source>
        <dbReference type="ARBA" id="ARBA00022475"/>
    </source>
</evidence>
<evidence type="ECO:0000256" key="9">
    <source>
        <dbReference type="ARBA" id="ARBA00023180"/>
    </source>
</evidence>
<evidence type="ECO:0000256" key="17">
    <source>
        <dbReference type="SAM" id="Phobius"/>
    </source>
</evidence>
<dbReference type="EC" id="3.2.1.39" evidence="4"/>
<dbReference type="GO" id="GO:0042973">
    <property type="term" value="F:glucan endo-1,3-beta-D-glucosidase activity"/>
    <property type="evidence" value="ECO:0007669"/>
    <property type="project" value="UniProtKB-EC"/>
</dbReference>
<keyword evidence="6" id="KW-0378">Hydrolase</keyword>
<dbReference type="EMBL" id="WNWQ01000349">
    <property type="protein sequence ID" value="KAE9969933.1"/>
    <property type="molecule type" value="Genomic_DNA"/>
</dbReference>
<reference evidence="18 19" key="1">
    <citation type="submission" date="2019-11" db="EMBL/GenBank/DDBJ databases">
        <title>Venturia inaequalis Genome Resource.</title>
        <authorList>
            <person name="Lichtner F.J."/>
        </authorList>
    </citation>
    <scope>NUCLEOTIDE SEQUENCE [LARGE SCALE GENOMIC DNA]</scope>
    <source>
        <strain evidence="18">Bline_iso_100314</strain>
    </source>
</reference>
<evidence type="ECO:0000256" key="13">
    <source>
        <dbReference type="ARBA" id="ARBA00037649"/>
    </source>
</evidence>
<evidence type="ECO:0000256" key="10">
    <source>
        <dbReference type="ARBA" id="ARBA00023277"/>
    </source>
</evidence>
<dbReference type="GO" id="GO:0005886">
    <property type="term" value="C:plasma membrane"/>
    <property type="evidence" value="ECO:0007669"/>
    <property type="project" value="UniProtKB-SubCell"/>
</dbReference>
<dbReference type="GO" id="GO:0005576">
    <property type="term" value="C:extracellular region"/>
    <property type="evidence" value="ECO:0007669"/>
    <property type="project" value="TreeGrafter"/>
</dbReference>
<gene>
    <name evidence="18" type="ORF">BLS_005145</name>
</gene>
<evidence type="ECO:0000256" key="16">
    <source>
        <dbReference type="SAM" id="MobiDB-lite"/>
    </source>
</evidence>
<proteinExistence type="inferred from homology"/>
<keyword evidence="17" id="KW-1133">Transmembrane helix</keyword>
<dbReference type="PANTHER" id="PTHR16631">
    <property type="entry name" value="GLUCAN 1,3-BETA-GLUCOSIDASE"/>
    <property type="match status" value="1"/>
</dbReference>
<comment type="function">
    <text evidence="13">Glucanases play a role in cell expansion during growth, in cell-cell fusion during mating, and in spore release during sporulation. This enzyme may be involved in beta-glucan degradation. Active on laminarin and lichenan.</text>
</comment>
<comment type="subcellular location">
    <subcellularLocation>
        <location evidence="2">Cell membrane</location>
        <topology evidence="2">Single-pass type II membrane protein</topology>
    </subcellularLocation>
</comment>
<evidence type="ECO:0000256" key="6">
    <source>
        <dbReference type="ARBA" id="ARBA00022801"/>
    </source>
</evidence>
<feature type="compositionally biased region" description="Basic and acidic residues" evidence="16">
    <location>
        <begin position="87"/>
        <end position="97"/>
    </location>
</feature>
<keyword evidence="5" id="KW-1003">Cell membrane</keyword>
<feature type="compositionally biased region" description="Polar residues" evidence="16">
    <location>
        <begin position="132"/>
        <end position="148"/>
    </location>
</feature>
<evidence type="ECO:0000256" key="15">
    <source>
        <dbReference type="ARBA" id="ARBA00043078"/>
    </source>
</evidence>
<keyword evidence="8 17" id="KW-0472">Membrane</keyword>
<feature type="compositionally biased region" description="Polar residues" evidence="16">
    <location>
        <begin position="294"/>
        <end position="307"/>
    </location>
</feature>
<dbReference type="PANTHER" id="PTHR16631:SF17">
    <property type="entry name" value="GLUCAN ENDO-1,3-BETA-GLUCOSIDASE BTGC"/>
    <property type="match status" value="1"/>
</dbReference>
<feature type="compositionally biased region" description="Low complexity" evidence="16">
    <location>
        <begin position="40"/>
        <end position="49"/>
    </location>
</feature>
<keyword evidence="9" id="KW-0325">Glycoprotein</keyword>
<evidence type="ECO:0000256" key="2">
    <source>
        <dbReference type="ARBA" id="ARBA00004401"/>
    </source>
</evidence>
<feature type="region of interest" description="Disordered" evidence="16">
    <location>
        <begin position="647"/>
        <end position="668"/>
    </location>
</feature>
<evidence type="ECO:0000256" key="4">
    <source>
        <dbReference type="ARBA" id="ARBA00012780"/>
    </source>
</evidence>
<dbReference type="AlphaFoldDB" id="A0A8H3UIP9"/>
<evidence type="ECO:0000256" key="8">
    <source>
        <dbReference type="ARBA" id="ARBA00023136"/>
    </source>
</evidence>
<comment type="similarity">
    <text evidence="3">Belongs to the glycosyl hydrolase 17 family.</text>
</comment>
<keyword evidence="17" id="KW-0812">Transmembrane</keyword>
<keyword evidence="11" id="KW-0961">Cell wall biogenesis/degradation</keyword>
<evidence type="ECO:0000256" key="7">
    <source>
        <dbReference type="ARBA" id="ARBA00022968"/>
    </source>
</evidence>
<sequence>MPSLQPPSAQSPFQDPYQGQPDSHYHQDPYAQQERSHYYGPPLAAGPALGASIPLVDRQLSPAVSPISNMGSYAHLGGPTHQPSSEQMDRGFSDSPHRYLNPHESYGSEVQLRHAVDTPPVSTPIYPEPMYNSYSDRSPSPNRQNTPYSDGPIVPQSRSHNEVNNLAFVDPNAIIDDGDDGFGMYNPKRSSKVSLPFNKSKASVNATPLAAGAGAGVLGARALGDNSSAGSARGGEYTPVSAAGLRDPALEKNAWLKDKRPKGRAWKKTVFILAGLLIVLAIAGGAVGGILGSRKSNSDAATSNGQSAADDGASNGDLSKDSAEIKKLMNNPNLHKVFSGFAYTPLNTQYPACLTNPPSQNNVTRDLAMMSQLTNVLRLYGTDCNQTEMVLHAIDRLQLTDMKVWLGVWLGDNSTTNTRQVAQMWKILEKNKDKNLKGVAIGNEVLFRKDLTITQLSSYLTQTKSNLTSMGLDLPIATSDLGDNWTADLATNVDVVMSNIHPFFGGVVIDQAAGWTYNFWKEHDVKVTAGMSGKSHIISEIGWPSDGGNDCGTGAKCPDTTSGAVASIPNMNKLMEAWICPALANGTDYFWFEAFDEPWKIAYNSPSLGQNWEDKWGLMDINRNLKKGLVIPNCGGTTVKAALDSLAEKSSSGPPRLNHDGSQAASGQEVSYQVRMDTKWVHSQWRQKHRLHDAMDRAIWTNGDQQLLNELSDMIVYYKDNNKTQAQIHFVEARLSKTLKTFRAQKMKTKSFIDQMKTTIGIQREVNRELREENEKLVLALEMRDVVLC</sequence>
<feature type="region of interest" description="Disordered" evidence="16">
    <location>
        <begin position="294"/>
        <end position="317"/>
    </location>
</feature>
<keyword evidence="10" id="KW-0119">Carbohydrate metabolism</keyword>
<evidence type="ECO:0000313" key="18">
    <source>
        <dbReference type="EMBL" id="KAE9969933.1"/>
    </source>
</evidence>
<dbReference type="Proteomes" id="UP000433883">
    <property type="component" value="Unassembled WGS sequence"/>
</dbReference>